<dbReference type="SUPFAM" id="SSF102712">
    <property type="entry name" value="JAB1/MPN domain"/>
    <property type="match status" value="1"/>
</dbReference>
<evidence type="ECO:0000259" key="3">
    <source>
        <dbReference type="Pfam" id="PF04002"/>
    </source>
</evidence>
<keyword evidence="1" id="KW-0482">Metalloprotease</keyword>
<protein>
    <submittedName>
        <fullName evidence="5">DNA repair protein RadC</fullName>
    </submittedName>
</protein>
<keyword evidence="1" id="KW-0378">Hydrolase</keyword>
<evidence type="ECO:0000313" key="6">
    <source>
        <dbReference type="Proteomes" id="UP001179121"/>
    </source>
</evidence>
<keyword evidence="6" id="KW-1185">Reference proteome</keyword>
<sequence>MARSAQLYPGPLYKNVHGEGNLTSVPRGSHPKSAVIRICDWPERERPRERLLRDGAESLSDAQLLAIVLRVGRPEASAVQVAMDLLSRTNGLQGIARIGTDALCRVPGIGPAKAAQLKAAVEIGKRALAQPLSTGQPIRSSGDVFQAYAPQLRDLRHETFRLLLLDAKHALIRETTISEGTLTASLVHPREVFSLAVRESAAAVICVHNHPSGDPTPSPEDRALTRRLQDAGELLGIPVLDHVVIGDGRYVSFADRGWMEERTVAM</sequence>
<evidence type="ECO:0000256" key="2">
    <source>
        <dbReference type="RuleBase" id="RU003797"/>
    </source>
</evidence>
<dbReference type="KEGG" id="nti:DNFV4_02922"/>
<dbReference type="PROSITE" id="PS01302">
    <property type="entry name" value="UPF0758"/>
    <property type="match status" value="1"/>
</dbReference>
<dbReference type="InterPro" id="IPR046778">
    <property type="entry name" value="UPF0758_N"/>
</dbReference>
<feature type="domain" description="UPF0758" evidence="4">
    <location>
        <begin position="38"/>
        <end position="115"/>
    </location>
</feature>
<dbReference type="InterPro" id="IPR025657">
    <property type="entry name" value="RadC_JAB"/>
</dbReference>
<dbReference type="GO" id="GO:0008237">
    <property type="term" value="F:metallopeptidase activity"/>
    <property type="evidence" value="ECO:0007669"/>
    <property type="project" value="UniProtKB-KW"/>
</dbReference>
<dbReference type="CDD" id="cd08071">
    <property type="entry name" value="MPN_DUF2466"/>
    <property type="match status" value="1"/>
</dbReference>
<name>A0AA86T6F6_9BACT</name>
<evidence type="ECO:0000259" key="4">
    <source>
        <dbReference type="Pfam" id="PF20582"/>
    </source>
</evidence>
<dbReference type="Pfam" id="PF04002">
    <property type="entry name" value="RadC"/>
    <property type="match status" value="1"/>
</dbReference>
<comment type="similarity">
    <text evidence="2">Belongs to the UPF0758 family.</text>
</comment>
<dbReference type="InterPro" id="IPR020891">
    <property type="entry name" value="UPF0758_CS"/>
</dbReference>
<reference evidence="5" key="1">
    <citation type="submission" date="2022-10" db="EMBL/GenBank/DDBJ databases">
        <authorList>
            <person name="Koch H."/>
        </authorList>
    </citation>
    <scope>NUCLEOTIDE SEQUENCE</scope>
    <source>
        <strain evidence="5">DNF</strain>
    </source>
</reference>
<dbReference type="Proteomes" id="UP001179121">
    <property type="component" value="Chromosome"/>
</dbReference>
<feature type="domain" description="RadC-like JAB" evidence="3">
    <location>
        <begin position="138"/>
        <end position="258"/>
    </location>
</feature>
<proteinExistence type="inferred from homology"/>
<dbReference type="Pfam" id="PF20582">
    <property type="entry name" value="UPF0758_N"/>
    <property type="match status" value="1"/>
</dbReference>
<dbReference type="InterPro" id="IPR010994">
    <property type="entry name" value="RuvA_2-like"/>
</dbReference>
<dbReference type="NCBIfam" id="TIGR00608">
    <property type="entry name" value="radc"/>
    <property type="match status" value="1"/>
</dbReference>
<dbReference type="PANTHER" id="PTHR30471:SF3">
    <property type="entry name" value="UPF0758 PROTEIN YEES-RELATED"/>
    <property type="match status" value="1"/>
</dbReference>
<gene>
    <name evidence="5" type="ORF">DNFV4_02922</name>
</gene>
<evidence type="ECO:0000313" key="5">
    <source>
        <dbReference type="EMBL" id="CAI4032492.1"/>
    </source>
</evidence>
<dbReference type="NCBIfam" id="NF000642">
    <property type="entry name" value="PRK00024.1"/>
    <property type="match status" value="1"/>
</dbReference>
<dbReference type="EMBL" id="OX365700">
    <property type="protein sequence ID" value="CAI4032492.1"/>
    <property type="molecule type" value="Genomic_DNA"/>
</dbReference>
<evidence type="ECO:0000256" key="1">
    <source>
        <dbReference type="ARBA" id="ARBA00023049"/>
    </source>
</evidence>
<dbReference type="SUPFAM" id="SSF47781">
    <property type="entry name" value="RuvA domain 2-like"/>
    <property type="match status" value="1"/>
</dbReference>
<keyword evidence="1" id="KW-0645">Protease</keyword>
<dbReference type="PANTHER" id="PTHR30471">
    <property type="entry name" value="DNA REPAIR PROTEIN RADC"/>
    <property type="match status" value="1"/>
</dbReference>
<dbReference type="Gene3D" id="3.40.140.10">
    <property type="entry name" value="Cytidine Deaminase, domain 2"/>
    <property type="match status" value="1"/>
</dbReference>
<organism evidence="5 6">
    <name type="scientific">Nitrospira tepida</name>
    <dbReference type="NCBI Taxonomy" id="2973512"/>
    <lineage>
        <taxon>Bacteria</taxon>
        <taxon>Pseudomonadati</taxon>
        <taxon>Nitrospirota</taxon>
        <taxon>Nitrospiria</taxon>
        <taxon>Nitrospirales</taxon>
        <taxon>Nitrospiraceae</taxon>
        <taxon>Nitrospira</taxon>
    </lineage>
</organism>
<accession>A0AA86T6F6</accession>
<dbReference type="InterPro" id="IPR001405">
    <property type="entry name" value="UPF0758"/>
</dbReference>
<dbReference type="AlphaFoldDB" id="A0AA86T6F6"/>